<protein>
    <submittedName>
        <fullName evidence="2">Uncharacterized protein</fullName>
    </submittedName>
</protein>
<organism evidence="2 3">
    <name type="scientific">Hapsidospora chrysogenum (strain ATCC 11550 / CBS 779.69 / DSM 880 / IAM 14645 / JCM 23072 / IMI 49137)</name>
    <name type="common">Acremonium chrysogenum</name>
    <dbReference type="NCBI Taxonomy" id="857340"/>
    <lineage>
        <taxon>Eukaryota</taxon>
        <taxon>Fungi</taxon>
        <taxon>Dikarya</taxon>
        <taxon>Ascomycota</taxon>
        <taxon>Pezizomycotina</taxon>
        <taxon>Sordariomycetes</taxon>
        <taxon>Hypocreomycetidae</taxon>
        <taxon>Hypocreales</taxon>
        <taxon>Bionectriaceae</taxon>
        <taxon>Hapsidospora</taxon>
    </lineage>
</organism>
<feature type="coiled-coil region" evidence="1">
    <location>
        <begin position="30"/>
        <end position="64"/>
    </location>
</feature>
<dbReference type="InterPro" id="IPR042044">
    <property type="entry name" value="EXOC6PINT-1/Sec15/Tip20_C_dom2"/>
</dbReference>
<gene>
    <name evidence="2" type="ORF">ACRE_032060</name>
</gene>
<name>A0A086T9K3_HAPC1</name>
<dbReference type="Pfam" id="PF04437">
    <property type="entry name" value="RINT1_TIP1"/>
    <property type="match status" value="1"/>
</dbReference>
<dbReference type="EMBL" id="JPKY01000024">
    <property type="protein sequence ID" value="KFH46035.1"/>
    <property type="molecule type" value="Genomic_DNA"/>
</dbReference>
<evidence type="ECO:0000256" key="1">
    <source>
        <dbReference type="SAM" id="Coils"/>
    </source>
</evidence>
<dbReference type="AlphaFoldDB" id="A0A086T9K3"/>
<dbReference type="Proteomes" id="UP000029964">
    <property type="component" value="Unassembled WGS sequence"/>
</dbReference>
<dbReference type="GO" id="GO:0070939">
    <property type="term" value="C:Dsl1/NZR complex"/>
    <property type="evidence" value="ECO:0007669"/>
    <property type="project" value="InterPro"/>
</dbReference>
<comment type="caution">
    <text evidence="2">The sequence shown here is derived from an EMBL/GenBank/DDBJ whole genome shotgun (WGS) entry which is preliminary data.</text>
</comment>
<sequence>MAPTQFVPGTSLDTRVEDYLDDKLQSTTDLDSLDELVANVELQRNQLQSQLDDAVRQLDEARRTAGDRQAAILAQIEEFQQLQESIDTREAIAAASDAPDQAIARLQRPMEKLRAVELAQKYLMLVQDVERLRSEARSHLPESPKAALEPYIELKQLASSLKELQGDEMLHLVDYVGHVTESLWSEMKKIMSEDFEAVLKKRGWPKVDPQSQMDDDWIASFEKLIDLQLPEVLHSPGPVSLLPLDAMSKIFASEFRFHFLSDKPTSDPKAVGSRCFPWFIMLAEKWEDFLRDNLGHLLAAKFADTSVAENLLYVDPVSAFITSMLPVLREKVQDVAQKATKSPAFMSNFISQVMTFDENIRSRFGYDGGDPDNGWRGLTTEILDEHFDTWFQAERNFAMERFHTILDSDDARSIDYEYAADGRMKPTYGAVRITDLLRSVTAQYNRLRKVRHKIQFLINIQIDILEEYDSRLRGSLEAYQSMTSTLGRTLHGATKEQLAALEGTGGLESLCKVLGSSDHVLNTLKDWGNEEVSEKVLFFLELWEELQSGPQSRASKNLTGGMSLEQVKDRTSSATGEDGGLFDEMVVAYSLRRKTAQDFLVSALAESHSKAFRSYIHRVQFTTVGDASVLGEPFLPRMLKSGKEFSTNTRSLEDTWELSISPELDEPLHILTRNLEFLVRALSTATYRRVWREALARLQDQLWQEILLRQSFTTFGAAQFLRDGSAIFAVVDRYIPGGSAAMATLHEGMRLLNLPVETEGGDLTLKQASDRVFVDNDAARKVLEELQLESLTPQNARYILQRRVENSEDVEW</sequence>
<dbReference type="GO" id="GO:0006888">
    <property type="term" value="P:endoplasmic reticulum to Golgi vesicle-mediated transport"/>
    <property type="evidence" value="ECO:0007669"/>
    <property type="project" value="InterPro"/>
</dbReference>
<evidence type="ECO:0000313" key="3">
    <source>
        <dbReference type="Proteomes" id="UP000029964"/>
    </source>
</evidence>
<proteinExistence type="predicted"/>
<dbReference type="InterPro" id="IPR007528">
    <property type="entry name" value="RINT1_Tip20"/>
</dbReference>
<dbReference type="STRING" id="857340.A0A086T9K3"/>
<keyword evidence="3" id="KW-1185">Reference proteome</keyword>
<keyword evidence="1" id="KW-0175">Coiled coil</keyword>
<evidence type="ECO:0000313" key="2">
    <source>
        <dbReference type="EMBL" id="KFH46035.1"/>
    </source>
</evidence>
<dbReference type="GO" id="GO:0060628">
    <property type="term" value="P:regulation of ER to Golgi vesicle-mediated transport"/>
    <property type="evidence" value="ECO:0007669"/>
    <property type="project" value="TreeGrafter"/>
</dbReference>
<dbReference type="GO" id="GO:0006890">
    <property type="term" value="P:retrograde vesicle-mediated transport, Golgi to endoplasmic reticulum"/>
    <property type="evidence" value="ECO:0007669"/>
    <property type="project" value="InterPro"/>
</dbReference>
<dbReference type="OrthoDB" id="2189254at2759"/>
<dbReference type="PROSITE" id="PS51386">
    <property type="entry name" value="RINT1_TIP20"/>
    <property type="match status" value="1"/>
</dbReference>
<dbReference type="Gene3D" id="1.20.58.670">
    <property type="entry name" value="Dsl1p vesicle tethering complex, Tip20p subunit, domain D"/>
    <property type="match status" value="1"/>
</dbReference>
<dbReference type="HOGENOM" id="CLU_015529_1_0_1"/>
<dbReference type="PANTHER" id="PTHR13520:SF0">
    <property type="entry name" value="RAD50-INTERACTING PROTEIN 1"/>
    <property type="match status" value="1"/>
</dbReference>
<accession>A0A086T9K3</accession>
<dbReference type="PANTHER" id="PTHR13520">
    <property type="entry name" value="RAD50-INTERACTING PROTEIN 1 RINT-1"/>
    <property type="match status" value="1"/>
</dbReference>
<reference evidence="3" key="1">
    <citation type="journal article" date="2014" name="Genome Announc.">
        <title>Genome sequence and annotation of Acremonium chrysogenum, producer of the beta-lactam antibiotic cephalosporin C.</title>
        <authorList>
            <person name="Terfehr D."/>
            <person name="Dahlmann T.A."/>
            <person name="Specht T."/>
            <person name="Zadra I."/>
            <person name="Kuernsteiner H."/>
            <person name="Kueck U."/>
        </authorList>
    </citation>
    <scope>NUCLEOTIDE SEQUENCE [LARGE SCALE GENOMIC DNA]</scope>
    <source>
        <strain evidence="3">ATCC 11550 / CBS 779.69 / DSM 880 / IAM 14645 / JCM 23072 / IMI 49137</strain>
    </source>
</reference>